<evidence type="ECO:0000313" key="2">
    <source>
        <dbReference type="EMBL" id="CAH3016189.1"/>
    </source>
</evidence>
<dbReference type="Proteomes" id="UP001159427">
    <property type="component" value="Unassembled WGS sequence"/>
</dbReference>
<accession>A0ABN8LGI3</accession>
<dbReference type="EMBL" id="CALNXI010000036">
    <property type="protein sequence ID" value="CAH3016189.1"/>
    <property type="molecule type" value="Genomic_DNA"/>
</dbReference>
<reference evidence="2 3" key="1">
    <citation type="submission" date="2022-05" db="EMBL/GenBank/DDBJ databases">
        <authorList>
            <consortium name="Genoscope - CEA"/>
            <person name="William W."/>
        </authorList>
    </citation>
    <scope>NUCLEOTIDE SEQUENCE [LARGE SCALE GENOMIC DNA]</scope>
</reference>
<keyword evidence="3" id="KW-1185">Reference proteome</keyword>
<feature type="coiled-coil region" evidence="1">
    <location>
        <begin position="14"/>
        <end position="41"/>
    </location>
</feature>
<evidence type="ECO:0008006" key="4">
    <source>
        <dbReference type="Google" id="ProtNLM"/>
    </source>
</evidence>
<comment type="caution">
    <text evidence="2">The sequence shown here is derived from an EMBL/GenBank/DDBJ whole genome shotgun (WGS) entry which is preliminary data.</text>
</comment>
<sequence>MAILLVVAKEQTTLPKACNAIKKLEKKLDKLAQNLENLTALIRKTSTPGIPASSCKELYDNHGLTTSRVYTLKFDSHKFSVYCHMGDFGCGDGRWTMAMKIDGTKKTFHYDSHLWSDKNPYNIAGARTGFDSQETKLPSYWKTPFSKICLGMKIGHKIRFFTIYKHANSLHSLIADGQYRATSLGRITWKSLIGPQASLQKYCNKEGFNAICSDKLQSKARIGITSNELNDCVLCDSRIGFGTGGHSDDTNTCGNEAKFSPDNGNKHIKTMGYILVQ</sequence>
<dbReference type="InterPro" id="IPR014716">
    <property type="entry name" value="Fibrinogen_a/b/g_C_1"/>
</dbReference>
<evidence type="ECO:0000313" key="3">
    <source>
        <dbReference type="Proteomes" id="UP001159427"/>
    </source>
</evidence>
<dbReference type="SUPFAM" id="SSF56496">
    <property type="entry name" value="Fibrinogen C-terminal domain-like"/>
    <property type="match status" value="1"/>
</dbReference>
<evidence type="ECO:0000256" key="1">
    <source>
        <dbReference type="SAM" id="Coils"/>
    </source>
</evidence>
<dbReference type="InterPro" id="IPR036056">
    <property type="entry name" value="Fibrinogen-like_C"/>
</dbReference>
<gene>
    <name evidence="2" type="ORF">PEVE_00026525</name>
</gene>
<dbReference type="Gene3D" id="3.90.215.10">
    <property type="entry name" value="Gamma Fibrinogen, chain A, domain 1"/>
    <property type="match status" value="1"/>
</dbReference>
<keyword evidence="1" id="KW-0175">Coiled coil</keyword>
<organism evidence="2 3">
    <name type="scientific">Porites evermanni</name>
    <dbReference type="NCBI Taxonomy" id="104178"/>
    <lineage>
        <taxon>Eukaryota</taxon>
        <taxon>Metazoa</taxon>
        <taxon>Cnidaria</taxon>
        <taxon>Anthozoa</taxon>
        <taxon>Hexacorallia</taxon>
        <taxon>Scleractinia</taxon>
        <taxon>Fungiina</taxon>
        <taxon>Poritidae</taxon>
        <taxon>Porites</taxon>
    </lineage>
</organism>
<protein>
    <recommendedName>
        <fullName evidence="4">Fibrinogen C-terminal domain-containing protein</fullName>
    </recommendedName>
</protein>
<name>A0ABN8LGI3_9CNID</name>
<proteinExistence type="predicted"/>